<reference evidence="2 3" key="1">
    <citation type="journal article" date="2015" name="Int. J. Syst. Evol. Microbiol.">
        <title>Rhizobium anhuiense sp. nov., isolated from effective nodules of Vicia faba and Pisum sativum.</title>
        <authorList>
            <person name="Zhang Y.J."/>
            <person name="Zheng W.T."/>
            <person name="Everall I."/>
            <person name="Young J.P."/>
            <person name="Zhang X.X."/>
            <person name="Tian C.F."/>
            <person name="Sui X.H."/>
            <person name="Wang E.T."/>
            <person name="Chen W.X."/>
        </authorList>
    </citation>
    <scope>NUCLEOTIDE SEQUENCE [LARGE SCALE GENOMIC DNA]</scope>
    <source>
        <strain evidence="2 3">CCBAU 23252</strain>
    </source>
</reference>
<feature type="domain" description="TniQ" evidence="1">
    <location>
        <begin position="14"/>
        <end position="141"/>
    </location>
</feature>
<dbReference type="AlphaFoldDB" id="A0A432NAB2"/>
<dbReference type="InterPro" id="IPR009492">
    <property type="entry name" value="TniQ"/>
</dbReference>
<dbReference type="Pfam" id="PF06527">
    <property type="entry name" value="TniQ"/>
    <property type="match status" value="1"/>
</dbReference>
<protein>
    <recommendedName>
        <fullName evidence="1">TniQ domain-containing protein</fullName>
    </recommendedName>
</protein>
<organism evidence="2 3">
    <name type="scientific">Rhizobium anhuiense</name>
    <dbReference type="NCBI Taxonomy" id="1184720"/>
    <lineage>
        <taxon>Bacteria</taxon>
        <taxon>Pseudomonadati</taxon>
        <taxon>Pseudomonadota</taxon>
        <taxon>Alphaproteobacteria</taxon>
        <taxon>Hyphomicrobiales</taxon>
        <taxon>Rhizobiaceae</taxon>
        <taxon>Rhizobium/Agrobacterium group</taxon>
        <taxon>Rhizobium</taxon>
    </lineage>
</organism>
<sequence length="528" mass="58435">MSRLAELLPFHAGDETVASYFSRLAAACGYESARAFAFHLQLQFHGLVAGREKDLETFAAVLDMPRSLLSPGVIVGDKSIYQLSGQQLSRHEMQRLRFRFCPFCVNEDEHLCGGRRGFRAYGRLHWHVSAIRTCRRHGVHLVSSAALARSPFQHDFAANLAAESPKIPEYMASAEAAKPDNLQTYVEKRLKGVKSGADWLDSLPLFVAIRLCEIVGASLLHGNLFRSSGFGDREWSASSGAGYDLLEGGEPAFRQYLEAQVDEFHRGASSRGKRSIFGRLHYTLAHKTTTEAAFDPIRDIVRDVAIDNLALAPGDEFFGPISTRRYHTIHSASKTHGIPFERLNKLLLDAGLLPSDSSSGGRKLIEAQAVDRIVRVMATTLNQKEVIAKLGVTRKQCRLLINGGLLKSSGEVRPRAGSRFIPRYLFENVTALLESLRSAVNCTEMSGLHDLRTSIKRCRCTFAEAVDLIRSGKLSNVAWDESHIGLAALRVDPNEMRALIVREHRGCVGSLRIDADDAVVEERSVFAH</sequence>
<name>A0A432NAB2_9HYPH</name>
<evidence type="ECO:0000313" key="2">
    <source>
        <dbReference type="EMBL" id="RUL96489.1"/>
    </source>
</evidence>
<dbReference type="Proteomes" id="UP000273611">
    <property type="component" value="Unassembled WGS sequence"/>
</dbReference>
<evidence type="ECO:0000259" key="1">
    <source>
        <dbReference type="Pfam" id="PF06527"/>
    </source>
</evidence>
<comment type="caution">
    <text evidence="2">The sequence shown here is derived from an EMBL/GenBank/DDBJ whole genome shotgun (WGS) entry which is preliminary data.</text>
</comment>
<dbReference type="EMBL" id="RIBW01000022">
    <property type="protein sequence ID" value="RUL96489.1"/>
    <property type="molecule type" value="Genomic_DNA"/>
</dbReference>
<dbReference type="RefSeq" id="WP_127431642.1">
    <property type="nucleotide sequence ID" value="NZ_BMFI01000019.1"/>
</dbReference>
<evidence type="ECO:0000313" key="3">
    <source>
        <dbReference type="Proteomes" id="UP000273611"/>
    </source>
</evidence>
<gene>
    <name evidence="2" type="ORF">EEQ99_30655</name>
</gene>
<accession>A0A432NAB2</accession>
<proteinExistence type="predicted"/>